<gene>
    <name evidence="7" type="primary">CDC4_3</name>
    <name evidence="8" type="ORF">B0A54_17956</name>
    <name evidence="7" type="ORF">LTR91_022366</name>
</gene>
<feature type="compositionally biased region" description="Basic and acidic residues" evidence="5">
    <location>
        <begin position="300"/>
        <end position="312"/>
    </location>
</feature>
<dbReference type="PROSITE" id="PS50181">
    <property type="entry name" value="FBOX"/>
    <property type="match status" value="1"/>
</dbReference>
<evidence type="ECO:0000259" key="6">
    <source>
        <dbReference type="PROSITE" id="PS50181"/>
    </source>
</evidence>
<dbReference type="GO" id="GO:0043161">
    <property type="term" value="P:proteasome-mediated ubiquitin-dependent protein catabolic process"/>
    <property type="evidence" value="ECO:0007669"/>
    <property type="project" value="TreeGrafter"/>
</dbReference>
<feature type="repeat" description="WD" evidence="4">
    <location>
        <begin position="863"/>
        <end position="882"/>
    </location>
</feature>
<evidence type="ECO:0000313" key="8">
    <source>
        <dbReference type="EMBL" id="TKA23044.1"/>
    </source>
</evidence>
<dbReference type="SUPFAM" id="SSF50978">
    <property type="entry name" value="WD40 repeat-like"/>
    <property type="match status" value="1"/>
</dbReference>
<feature type="compositionally biased region" description="Basic residues" evidence="5">
    <location>
        <begin position="640"/>
        <end position="660"/>
    </location>
</feature>
<dbReference type="SUPFAM" id="SSF81383">
    <property type="entry name" value="F-box domain"/>
    <property type="match status" value="1"/>
</dbReference>
<accession>A0A4U0TM85</accession>
<comment type="caution">
    <text evidence="8">The sequence shown here is derived from an EMBL/GenBank/DDBJ whole genome shotgun (WGS) entry which is preliminary data.</text>
</comment>
<feature type="repeat" description="WD" evidence="4">
    <location>
        <begin position="949"/>
        <end position="990"/>
    </location>
</feature>
<dbReference type="GO" id="GO:0010992">
    <property type="term" value="P:ubiquitin recycling"/>
    <property type="evidence" value="ECO:0007669"/>
    <property type="project" value="TreeGrafter"/>
</dbReference>
<dbReference type="OrthoDB" id="190105at2759"/>
<dbReference type="PROSITE" id="PS50082">
    <property type="entry name" value="WD_REPEATS_2"/>
    <property type="match status" value="6"/>
</dbReference>
<evidence type="ECO:0000256" key="2">
    <source>
        <dbReference type="ARBA" id="ARBA00022574"/>
    </source>
</evidence>
<dbReference type="Proteomes" id="UP001175353">
    <property type="component" value="Unassembled WGS sequence"/>
</dbReference>
<proteinExistence type="inferred from homology"/>
<dbReference type="InterPro" id="IPR015943">
    <property type="entry name" value="WD40/YVTN_repeat-like_dom_sf"/>
</dbReference>
<keyword evidence="2 4" id="KW-0853">WD repeat</keyword>
<evidence type="ECO:0000256" key="4">
    <source>
        <dbReference type="PROSITE-ProRule" id="PRU00221"/>
    </source>
</evidence>
<dbReference type="PRINTS" id="PR00320">
    <property type="entry name" value="GPROTEINBRPT"/>
</dbReference>
<dbReference type="EMBL" id="NAJP01000239">
    <property type="protein sequence ID" value="TKA23044.1"/>
    <property type="molecule type" value="Genomic_DNA"/>
</dbReference>
<keyword evidence="10" id="KW-1185">Reference proteome</keyword>
<protein>
    <submittedName>
        <fullName evidence="7">SCF ubiquitin ligase complex subunit cdc4</fullName>
    </submittedName>
</protein>
<dbReference type="InterPro" id="IPR001680">
    <property type="entry name" value="WD40_rpt"/>
</dbReference>
<sequence>MAYDTTRSSLPLSGDMVPSRIGLGLNTQQVYPPEHALSTAPASPIEDVPSHALPQDKITTSTSYQLPPPGATVGVFEFQDAIQETVVTTTTRTRISLQPLITQPAVDLQERDPREYVLAHVPTPEWLRKVQIEQDGRTVTFQEAEQPLATVHVYQDRQRKIAENGGSIKDTARLDDHDAPTSGFEQRSHHMRKSSGLKRTATPLSAEEAVELGSLERRIKKPRSQLELADSILPEQPSLNHRVTSGAFRVPSNATPMTPGPAAADTVPALQPRGNGNPKNGLGKTALHRLRQSELPADDLSDRESDVQMEDRDSLEDESQLGPPFYGMQRRKQREAEENAVAGASRSGGTATPPEMDDDLDDVTEPMLYNPRRLGRQRPLLQNILTSSQQDASLPSPSLSPITAAANAASRNRNLFEQSFASHIEGSGGAVPGLDLDDNSNAQHARLPNASHRPAVPQFSFASGVQQAQPSAPTHGLSLKDIPRIVEFFDGMPEQLQKYVMYQLLRRCAKPTMRMVAGVINPALKCDPFNHLPPEIGLNITRFLDAQSMCQAAQVSKKWRRLINSDETAWKDLLDRDDFVLPRDEIRTAVEQGWGWQYPGDGGAEQDLRVYLRKAQPTAMDASMAYSEDDETASSTMTVRNKKRNASKQGSGRKNKHRRAGQPSSSATKPVAELWRKMYRSAQGPRGYAEAANEAIPNPETIPVARGQLLASPAIGLPSLKNMHLFKTLYQRHHLIRQAWMKEDSKPQHLAFRAHHRHVVTCLLFDSDKILTGSDDTKICVYDTKTGALKTRLEGHEGGVWALQYVGDTLVSGSTDRSVRVWDIRTGRQLQKFEGHTSTVRCLVILQPVVIGKDADGNEIKMPTEPLVITGSRDSTLRVWKLPKPGEPRWVPSAGQSSERDNPYFLRCLSGHHNSVRAIAAHGDTLVSGSYDTTVRVWRISTGDLVHRLQGHTQKVYSVVLDHTRNRCISGSMDNLVKVWDILTGACLFNLEGHTSLVGLLDLSSDRLVSAAADSTLRIWDPETGSCKATLSAHTGAITCFQHDGQKVISGSDRTLKMWNVRNGECVRDLLTELSGVWQVRFDERRCVAAVQRNNYTYIEVLDFGASRDGVPADQRGRRIFVDCRGHETVEVEANQPADADAAAGAA</sequence>
<feature type="compositionally biased region" description="Basic and acidic residues" evidence="5">
    <location>
        <begin position="170"/>
        <end position="179"/>
    </location>
</feature>
<dbReference type="InterPro" id="IPR036047">
    <property type="entry name" value="F-box-like_dom_sf"/>
</dbReference>
<dbReference type="CDD" id="cd22147">
    <property type="entry name" value="F-box_SpPof1-like"/>
    <property type="match status" value="1"/>
</dbReference>
<name>A0A4U0TM85_9PEZI</name>
<feature type="repeat" description="WD" evidence="4">
    <location>
        <begin position="1031"/>
        <end position="1069"/>
    </location>
</feature>
<dbReference type="PROSITE" id="PS50294">
    <property type="entry name" value="WD_REPEATS_REGION"/>
    <property type="match status" value="4"/>
</dbReference>
<evidence type="ECO:0000313" key="10">
    <source>
        <dbReference type="Proteomes" id="UP001175353"/>
    </source>
</evidence>
<comment type="similarity">
    <text evidence="1">Belongs to the WD repeat MET30/SCONB/SCON-2 family.</text>
</comment>
<dbReference type="Gene3D" id="1.20.1280.50">
    <property type="match status" value="1"/>
</dbReference>
<dbReference type="GO" id="GO:0005634">
    <property type="term" value="C:nucleus"/>
    <property type="evidence" value="ECO:0007669"/>
    <property type="project" value="TreeGrafter"/>
</dbReference>
<feature type="domain" description="F-box" evidence="6">
    <location>
        <begin position="526"/>
        <end position="573"/>
    </location>
</feature>
<dbReference type="Gene3D" id="2.130.10.10">
    <property type="entry name" value="YVTN repeat-like/Quinoprotein amine dehydrogenase"/>
    <property type="match status" value="1"/>
</dbReference>
<dbReference type="Pfam" id="PF12937">
    <property type="entry name" value="F-box-like"/>
    <property type="match status" value="1"/>
</dbReference>
<dbReference type="SMART" id="SM00320">
    <property type="entry name" value="WD40"/>
    <property type="match status" value="7"/>
</dbReference>
<evidence type="ECO:0000256" key="1">
    <source>
        <dbReference type="ARBA" id="ARBA00007968"/>
    </source>
</evidence>
<dbReference type="InterPro" id="IPR001810">
    <property type="entry name" value="F-box_dom"/>
</dbReference>
<dbReference type="SMART" id="SM00256">
    <property type="entry name" value="FBOX"/>
    <property type="match status" value="1"/>
</dbReference>
<feature type="repeat" description="WD" evidence="4">
    <location>
        <begin position="991"/>
        <end position="1030"/>
    </location>
</feature>
<dbReference type="GO" id="GO:0005737">
    <property type="term" value="C:cytoplasm"/>
    <property type="evidence" value="ECO:0007669"/>
    <property type="project" value="TreeGrafter"/>
</dbReference>
<dbReference type="AlphaFoldDB" id="A0A4U0TM85"/>
<dbReference type="Pfam" id="PF00400">
    <property type="entry name" value="WD40"/>
    <property type="match status" value="7"/>
</dbReference>
<dbReference type="InterPro" id="IPR036322">
    <property type="entry name" value="WD40_repeat_dom_sf"/>
</dbReference>
<dbReference type="CDD" id="cd00200">
    <property type="entry name" value="WD40"/>
    <property type="match status" value="1"/>
</dbReference>
<reference evidence="7" key="2">
    <citation type="submission" date="2023-06" db="EMBL/GenBank/DDBJ databases">
        <title>Black Yeasts Isolated from many extreme environments.</title>
        <authorList>
            <person name="Coleine C."/>
            <person name="Stajich J.E."/>
            <person name="Selbmann L."/>
        </authorList>
    </citation>
    <scope>NUCLEOTIDE SEQUENCE</scope>
    <source>
        <strain evidence="7">CCFEE 5200</strain>
    </source>
</reference>
<keyword evidence="3" id="KW-0677">Repeat</keyword>
<feature type="region of interest" description="Disordered" evidence="5">
    <location>
        <begin position="249"/>
        <end position="362"/>
    </location>
</feature>
<dbReference type="GO" id="GO:0043130">
    <property type="term" value="F:ubiquitin binding"/>
    <property type="evidence" value="ECO:0007669"/>
    <property type="project" value="TreeGrafter"/>
</dbReference>
<dbReference type="InterPro" id="IPR019775">
    <property type="entry name" value="WD40_repeat_CS"/>
</dbReference>
<keyword evidence="7" id="KW-0436">Ligase</keyword>
<reference evidence="8 9" key="1">
    <citation type="submission" date="2017-03" db="EMBL/GenBank/DDBJ databases">
        <title>Genomes of endolithic fungi from Antarctica.</title>
        <authorList>
            <person name="Coleine C."/>
            <person name="Masonjones S."/>
            <person name="Stajich J.E."/>
        </authorList>
    </citation>
    <scope>NUCLEOTIDE SEQUENCE [LARGE SCALE GENOMIC DNA]</scope>
    <source>
        <strain evidence="8 9">CCFEE 5311</strain>
    </source>
</reference>
<evidence type="ECO:0000256" key="3">
    <source>
        <dbReference type="ARBA" id="ARBA00022737"/>
    </source>
</evidence>
<dbReference type="STRING" id="329885.A0A4U0TM85"/>
<evidence type="ECO:0000313" key="9">
    <source>
        <dbReference type="Proteomes" id="UP000310066"/>
    </source>
</evidence>
<dbReference type="EMBL" id="JAUJLE010000436">
    <property type="protein sequence ID" value="KAK0956457.1"/>
    <property type="molecule type" value="Genomic_DNA"/>
</dbReference>
<evidence type="ECO:0000256" key="5">
    <source>
        <dbReference type="SAM" id="MobiDB-lite"/>
    </source>
</evidence>
<dbReference type="PROSITE" id="PS00678">
    <property type="entry name" value="WD_REPEATS_1"/>
    <property type="match status" value="2"/>
</dbReference>
<feature type="repeat" description="WD" evidence="4">
    <location>
        <begin position="909"/>
        <end position="948"/>
    </location>
</feature>
<feature type="region of interest" description="Disordered" evidence="5">
    <location>
        <begin position="623"/>
        <end position="672"/>
    </location>
</feature>
<feature type="repeat" description="WD" evidence="4">
    <location>
        <begin position="793"/>
        <end position="832"/>
    </location>
</feature>
<dbReference type="PANTHER" id="PTHR19849">
    <property type="entry name" value="PHOSPHOLIPASE A-2-ACTIVATING PROTEIN"/>
    <property type="match status" value="1"/>
</dbReference>
<dbReference type="PANTHER" id="PTHR19849:SF1">
    <property type="entry name" value="F-BOX_WD REPEAT-CONTAINING PROTEIN 7"/>
    <property type="match status" value="1"/>
</dbReference>
<organism evidence="8 9">
    <name type="scientific">Friedmanniomyces endolithicus</name>
    <dbReference type="NCBI Taxonomy" id="329885"/>
    <lineage>
        <taxon>Eukaryota</taxon>
        <taxon>Fungi</taxon>
        <taxon>Dikarya</taxon>
        <taxon>Ascomycota</taxon>
        <taxon>Pezizomycotina</taxon>
        <taxon>Dothideomycetes</taxon>
        <taxon>Dothideomycetidae</taxon>
        <taxon>Mycosphaerellales</taxon>
        <taxon>Teratosphaeriaceae</taxon>
        <taxon>Friedmanniomyces</taxon>
    </lineage>
</organism>
<dbReference type="Proteomes" id="UP000310066">
    <property type="component" value="Unassembled WGS sequence"/>
</dbReference>
<feature type="region of interest" description="Disordered" evidence="5">
    <location>
        <begin position="162"/>
        <end position="203"/>
    </location>
</feature>
<evidence type="ECO:0000313" key="7">
    <source>
        <dbReference type="EMBL" id="KAK0956457.1"/>
    </source>
</evidence>
<dbReference type="GO" id="GO:0016874">
    <property type="term" value="F:ligase activity"/>
    <property type="evidence" value="ECO:0007669"/>
    <property type="project" value="UniProtKB-KW"/>
</dbReference>
<dbReference type="InterPro" id="IPR020472">
    <property type="entry name" value="WD40_PAC1"/>
</dbReference>